<evidence type="ECO:0000313" key="1">
    <source>
        <dbReference type="EMBL" id="SVD15349.1"/>
    </source>
</evidence>
<accession>A0A382SZL4</accession>
<name>A0A382SZL4_9ZZZZ</name>
<organism evidence="1">
    <name type="scientific">marine metagenome</name>
    <dbReference type="NCBI Taxonomy" id="408172"/>
    <lineage>
        <taxon>unclassified sequences</taxon>
        <taxon>metagenomes</taxon>
        <taxon>ecological metagenomes</taxon>
    </lineage>
</organism>
<dbReference type="EMBL" id="UINC01132807">
    <property type="protein sequence ID" value="SVD15349.1"/>
    <property type="molecule type" value="Genomic_DNA"/>
</dbReference>
<gene>
    <name evidence="1" type="ORF">METZ01_LOCUS368203</name>
</gene>
<dbReference type="AlphaFoldDB" id="A0A382SZL4"/>
<feature type="non-terminal residue" evidence="1">
    <location>
        <position position="50"/>
    </location>
</feature>
<reference evidence="1" key="1">
    <citation type="submission" date="2018-05" db="EMBL/GenBank/DDBJ databases">
        <authorList>
            <person name="Lanie J.A."/>
            <person name="Ng W.-L."/>
            <person name="Kazmierczak K.M."/>
            <person name="Andrzejewski T.M."/>
            <person name="Davidsen T.M."/>
            <person name="Wayne K.J."/>
            <person name="Tettelin H."/>
            <person name="Glass J.I."/>
            <person name="Rusch D."/>
            <person name="Podicherti R."/>
            <person name="Tsui H.-C.T."/>
            <person name="Winkler M.E."/>
        </authorList>
    </citation>
    <scope>NUCLEOTIDE SEQUENCE</scope>
</reference>
<sequence>MSTESEVSNWKYSLFLKNEKNNFNKNDILNVLPKNDIDEAYKIISRWDNY</sequence>
<proteinExistence type="predicted"/>
<protein>
    <submittedName>
        <fullName evidence="1">Uncharacterized protein</fullName>
    </submittedName>
</protein>